<evidence type="ECO:0000256" key="6">
    <source>
        <dbReference type="ARBA" id="ARBA00023014"/>
    </source>
</evidence>
<keyword evidence="3" id="KW-0949">S-adenosyl-L-methionine</keyword>
<dbReference type="SUPFAM" id="SSF102114">
    <property type="entry name" value="Radical SAM enzymes"/>
    <property type="match status" value="1"/>
</dbReference>
<dbReference type="Gene3D" id="3.20.20.70">
    <property type="entry name" value="Aldolase class I"/>
    <property type="match status" value="1"/>
</dbReference>
<evidence type="ECO:0000256" key="4">
    <source>
        <dbReference type="ARBA" id="ARBA00022723"/>
    </source>
</evidence>
<keyword evidence="6" id="KW-0411">Iron-sulfur</keyword>
<dbReference type="GO" id="GO:0051539">
    <property type="term" value="F:4 iron, 4 sulfur cluster binding"/>
    <property type="evidence" value="ECO:0007669"/>
    <property type="project" value="UniProtKB-KW"/>
</dbReference>
<dbReference type="STRING" id="419665.Maeo_0516"/>
<evidence type="ECO:0000259" key="7">
    <source>
        <dbReference type="PROSITE" id="PS51918"/>
    </source>
</evidence>
<keyword evidence="9" id="KW-1185">Reference proteome</keyword>
<dbReference type="InterPro" id="IPR007197">
    <property type="entry name" value="rSAM"/>
</dbReference>
<evidence type="ECO:0000313" key="9">
    <source>
        <dbReference type="Proteomes" id="UP000001106"/>
    </source>
</evidence>
<evidence type="ECO:0000313" key="8">
    <source>
        <dbReference type="EMBL" id="ABR56102.1"/>
    </source>
</evidence>
<dbReference type="PANTHER" id="PTHR30352:SF13">
    <property type="entry name" value="GLYCYL-RADICAL ENZYME ACTIVATING ENZYME YJJW-RELATED"/>
    <property type="match status" value="1"/>
</dbReference>
<dbReference type="CDD" id="cd01335">
    <property type="entry name" value="Radical_SAM"/>
    <property type="match status" value="1"/>
</dbReference>
<dbReference type="OrthoDB" id="371936at2157"/>
<name>A6UUD0_META3</name>
<dbReference type="GeneID" id="5327749"/>
<keyword evidence="5" id="KW-0408">Iron</keyword>
<dbReference type="InterPro" id="IPR013785">
    <property type="entry name" value="Aldolase_TIM"/>
</dbReference>
<organism evidence="8 9">
    <name type="scientific">Methanococcus aeolicus (strain ATCC BAA-1280 / DSM 17508 / OCM 812 / Nankai-3)</name>
    <dbReference type="NCBI Taxonomy" id="419665"/>
    <lineage>
        <taxon>Archaea</taxon>
        <taxon>Methanobacteriati</taxon>
        <taxon>Methanobacteriota</taxon>
        <taxon>Methanomada group</taxon>
        <taxon>Methanococci</taxon>
        <taxon>Methanococcales</taxon>
        <taxon>Methanococcaceae</taxon>
        <taxon>Methanococcus</taxon>
    </lineage>
</organism>
<dbReference type="Pfam" id="PF04055">
    <property type="entry name" value="Radical_SAM"/>
    <property type="match status" value="1"/>
</dbReference>
<evidence type="ECO:0000256" key="2">
    <source>
        <dbReference type="ARBA" id="ARBA00022485"/>
    </source>
</evidence>
<dbReference type="SFLD" id="SFLDS00029">
    <property type="entry name" value="Radical_SAM"/>
    <property type="match status" value="2"/>
</dbReference>
<dbReference type="InterPro" id="IPR058240">
    <property type="entry name" value="rSAM_sf"/>
</dbReference>
<dbReference type="HOGENOM" id="CLU_078147_2_1_2"/>
<keyword evidence="2" id="KW-0004">4Fe-4S</keyword>
<dbReference type="InterPro" id="IPR012840">
    <property type="entry name" value="NrdG2"/>
</dbReference>
<dbReference type="PROSITE" id="PS51918">
    <property type="entry name" value="RADICAL_SAM"/>
    <property type="match status" value="1"/>
</dbReference>
<dbReference type="InterPro" id="IPR034457">
    <property type="entry name" value="Organic_radical-activating"/>
</dbReference>
<dbReference type="RefSeq" id="WP_011973234.1">
    <property type="nucleotide sequence ID" value="NC_009635.1"/>
</dbReference>
<evidence type="ECO:0000256" key="5">
    <source>
        <dbReference type="ARBA" id="ARBA00023004"/>
    </source>
</evidence>
<gene>
    <name evidence="8" type="ordered locus">Maeo_0516</name>
</gene>
<proteinExistence type="predicted"/>
<keyword evidence="4" id="KW-0479">Metal-binding</keyword>
<reference evidence="8" key="1">
    <citation type="submission" date="2007-06" db="EMBL/GenBank/DDBJ databases">
        <title>Complete sequence of Methanococcus aeolicus Nankai-3.</title>
        <authorList>
            <consortium name="US DOE Joint Genome Institute"/>
            <person name="Copeland A."/>
            <person name="Lucas S."/>
            <person name="Lapidus A."/>
            <person name="Barry K."/>
            <person name="Glavina del Rio T."/>
            <person name="Dalin E."/>
            <person name="Tice H."/>
            <person name="Pitluck S."/>
            <person name="Chain P."/>
            <person name="Malfatti S."/>
            <person name="Shin M."/>
            <person name="Vergez L."/>
            <person name="Schmutz J."/>
            <person name="Larimer F."/>
            <person name="Land M."/>
            <person name="Hauser L."/>
            <person name="Kyrpides N."/>
            <person name="Lykidis A."/>
            <person name="Sieprawska-Lupa M."/>
            <person name="Whitman W.B."/>
            <person name="Richardson P."/>
        </authorList>
    </citation>
    <scope>NUCLEOTIDE SEQUENCE [LARGE SCALE GENOMIC DNA]</scope>
    <source>
        <strain evidence="8">Nankai-3</strain>
    </source>
</reference>
<dbReference type="EMBL" id="CP000743">
    <property type="protein sequence ID" value="ABR56102.1"/>
    <property type="molecule type" value="Genomic_DNA"/>
</dbReference>
<sequence length="245" mass="27789">MKIFGIVDISTIDYPKMCSAVVFLSGCNMLCGYCHNYEHMLDNTRNIDMSPKEVFDKIDLIFADALVISGGEPTLQPEGVKELCKLAKNEGLAVKLDTNGTSVDIVKDIIDNKLIDYIALDVKCGFDKYEKIARYNGSIIKKNILEIINYCISNNVFIECRTTVVPDLMDKQDIVEIAKTVKDCNLYAIQQMDCHHSYTEEYQKMRHIKTDELMELGKIAEKYVGEDTSIIIRSNNEVFKVKTGK</sequence>
<evidence type="ECO:0000256" key="1">
    <source>
        <dbReference type="ARBA" id="ARBA00001966"/>
    </source>
</evidence>
<dbReference type="PROSITE" id="PS51257">
    <property type="entry name" value="PROKAR_LIPOPROTEIN"/>
    <property type="match status" value="1"/>
</dbReference>
<dbReference type="KEGG" id="mae:Maeo_0516"/>
<accession>A6UUD0</accession>
<feature type="domain" description="Radical SAM core" evidence="7">
    <location>
        <begin position="13"/>
        <end position="227"/>
    </location>
</feature>
<protein>
    <submittedName>
        <fullName evidence="8">Anaerobic ribonucleoside-triphosphate reductase activating protein</fullName>
    </submittedName>
</protein>
<dbReference type="SFLD" id="SFLDG01067">
    <property type="entry name" value="SPASM/twitch_domain_containing"/>
    <property type="match status" value="1"/>
</dbReference>
<dbReference type="Proteomes" id="UP000001106">
    <property type="component" value="Chromosome"/>
</dbReference>
<dbReference type="GO" id="GO:0046872">
    <property type="term" value="F:metal ion binding"/>
    <property type="evidence" value="ECO:0007669"/>
    <property type="project" value="UniProtKB-KW"/>
</dbReference>
<dbReference type="GO" id="GO:0003824">
    <property type="term" value="F:catalytic activity"/>
    <property type="evidence" value="ECO:0007669"/>
    <property type="project" value="InterPro"/>
</dbReference>
<dbReference type="NCBIfam" id="TIGR02495">
    <property type="entry name" value="NrdG2"/>
    <property type="match status" value="1"/>
</dbReference>
<dbReference type="eggNOG" id="arCOG00952">
    <property type="taxonomic scope" value="Archaea"/>
</dbReference>
<dbReference type="PANTHER" id="PTHR30352">
    <property type="entry name" value="PYRUVATE FORMATE-LYASE-ACTIVATING ENZYME"/>
    <property type="match status" value="1"/>
</dbReference>
<dbReference type="AlphaFoldDB" id="A6UUD0"/>
<dbReference type="SFLD" id="SFLDG01094">
    <property type="entry name" value="Uncharacterised_Radical_SAM_Su"/>
    <property type="match status" value="1"/>
</dbReference>
<evidence type="ECO:0000256" key="3">
    <source>
        <dbReference type="ARBA" id="ARBA00022691"/>
    </source>
</evidence>
<comment type="cofactor">
    <cofactor evidence="1">
        <name>[4Fe-4S] cluster</name>
        <dbReference type="ChEBI" id="CHEBI:49883"/>
    </cofactor>
</comment>